<feature type="compositionally biased region" description="Low complexity" evidence="1">
    <location>
        <begin position="22"/>
        <end position="106"/>
    </location>
</feature>
<evidence type="ECO:0000256" key="1">
    <source>
        <dbReference type="SAM" id="MobiDB-lite"/>
    </source>
</evidence>
<feature type="region of interest" description="Disordered" evidence="1">
    <location>
        <begin position="1"/>
        <end position="106"/>
    </location>
</feature>
<dbReference type="EMBL" id="LUCM01004910">
    <property type="protein sequence ID" value="KAA0193608.1"/>
    <property type="molecule type" value="Genomic_DNA"/>
</dbReference>
<sequence length="275" mass="30421">MNHRETERTSATIVDIIDQEETTTTTEETTTEETTTTTTTEETTTTTEETTTEETTTTTTTEETTTTTEETTTEETTTTTTTEETTTTTEETTTEETTTTTTEETTTTTVIEVITTTAGVAPISRSLDVIDVVTDNVRKTLVGNLTKVVCLIPNSLFIVHIVSFISPYRYGVKIYRIDKSGFTQWNSTLVNPVGDPLFEQGQSYLLLGSKQLSISPDSTSLDLSTLPSKTFFIPLRDVKETIKNMCPKNYKCVTNPGNEQKLKMLAYLISSGQVR</sequence>
<dbReference type="OrthoDB" id="10577276at2759"/>
<dbReference type="AlphaFoldDB" id="A0A8E0RZB5"/>
<keyword evidence="3" id="KW-1185">Reference proteome</keyword>
<evidence type="ECO:0000313" key="3">
    <source>
        <dbReference type="Proteomes" id="UP000728185"/>
    </source>
</evidence>
<reference evidence="2" key="1">
    <citation type="submission" date="2019-05" db="EMBL/GenBank/DDBJ databases">
        <title>Annotation for the trematode Fasciolopsis buski.</title>
        <authorList>
            <person name="Choi Y.-J."/>
        </authorList>
    </citation>
    <scope>NUCLEOTIDE SEQUENCE</scope>
    <source>
        <strain evidence="2">HT</strain>
        <tissue evidence="2">Whole worm</tissue>
    </source>
</reference>
<organism evidence="2 3">
    <name type="scientific">Fasciolopsis buskii</name>
    <dbReference type="NCBI Taxonomy" id="27845"/>
    <lineage>
        <taxon>Eukaryota</taxon>
        <taxon>Metazoa</taxon>
        <taxon>Spiralia</taxon>
        <taxon>Lophotrochozoa</taxon>
        <taxon>Platyhelminthes</taxon>
        <taxon>Trematoda</taxon>
        <taxon>Digenea</taxon>
        <taxon>Plagiorchiida</taxon>
        <taxon>Echinostomata</taxon>
        <taxon>Echinostomatoidea</taxon>
        <taxon>Fasciolidae</taxon>
        <taxon>Fasciolopsis</taxon>
    </lineage>
</organism>
<proteinExistence type="predicted"/>
<evidence type="ECO:0000313" key="2">
    <source>
        <dbReference type="EMBL" id="KAA0193608.1"/>
    </source>
</evidence>
<protein>
    <submittedName>
        <fullName evidence="2">Uncharacterized protein</fullName>
    </submittedName>
</protein>
<comment type="caution">
    <text evidence="2">The sequence shown here is derived from an EMBL/GenBank/DDBJ whole genome shotgun (WGS) entry which is preliminary data.</text>
</comment>
<gene>
    <name evidence="2" type="ORF">FBUS_08206</name>
</gene>
<name>A0A8E0RZB5_9TREM</name>
<accession>A0A8E0RZB5</accession>
<dbReference type="Proteomes" id="UP000728185">
    <property type="component" value="Unassembled WGS sequence"/>
</dbReference>